<evidence type="ECO:0000313" key="1">
    <source>
        <dbReference type="EMBL" id="SVA45801.1"/>
    </source>
</evidence>
<proteinExistence type="predicted"/>
<dbReference type="AlphaFoldDB" id="A0A381W0B7"/>
<gene>
    <name evidence="1" type="ORF">METZ01_LOCUS98655</name>
</gene>
<reference evidence="1" key="1">
    <citation type="submission" date="2018-05" db="EMBL/GenBank/DDBJ databases">
        <authorList>
            <person name="Lanie J.A."/>
            <person name="Ng W.-L."/>
            <person name="Kazmierczak K.M."/>
            <person name="Andrzejewski T.M."/>
            <person name="Davidsen T.M."/>
            <person name="Wayne K.J."/>
            <person name="Tettelin H."/>
            <person name="Glass J.I."/>
            <person name="Rusch D."/>
            <person name="Podicherti R."/>
            <person name="Tsui H.-C.T."/>
            <person name="Winkler M.E."/>
        </authorList>
    </citation>
    <scope>NUCLEOTIDE SEQUENCE</scope>
</reference>
<accession>A0A381W0B7</accession>
<organism evidence="1">
    <name type="scientific">marine metagenome</name>
    <dbReference type="NCBI Taxonomy" id="408172"/>
    <lineage>
        <taxon>unclassified sequences</taxon>
        <taxon>metagenomes</taxon>
        <taxon>ecological metagenomes</taxon>
    </lineage>
</organism>
<feature type="non-terminal residue" evidence="1">
    <location>
        <position position="1"/>
    </location>
</feature>
<protein>
    <submittedName>
        <fullName evidence="1">Uncharacterized protein</fullName>
    </submittedName>
</protein>
<dbReference type="EMBL" id="UINC01010280">
    <property type="protein sequence ID" value="SVA45801.1"/>
    <property type="molecule type" value="Genomic_DNA"/>
</dbReference>
<name>A0A381W0B7_9ZZZZ</name>
<sequence>YSGPSHTLVNSGTEIDRWYVGEFMGAEYTVTCDVDTARKEVIKALCTASPDKANLMVYGRSNLGADLLRLEGVVTDSFFSLVAYPRDQEDSTTIEGAKMIFSANYYKTQNEATAT</sequence>